<dbReference type="EMBL" id="QICS01000019">
    <property type="protein sequence ID" value="PXV85114.1"/>
    <property type="molecule type" value="Genomic_DNA"/>
</dbReference>
<dbReference type="AlphaFoldDB" id="A0A318ER44"/>
<gene>
    <name evidence="1" type="ORF">C8E03_11938</name>
</gene>
<proteinExistence type="predicted"/>
<comment type="caution">
    <text evidence="1">The sequence shown here is derived from an EMBL/GenBank/DDBJ whole genome shotgun (WGS) entry which is preliminary data.</text>
</comment>
<evidence type="ECO:0000313" key="2">
    <source>
        <dbReference type="Proteomes" id="UP000247523"/>
    </source>
</evidence>
<protein>
    <submittedName>
        <fullName evidence="1">Uncharacterized protein</fullName>
    </submittedName>
</protein>
<reference evidence="1 2" key="1">
    <citation type="submission" date="2018-05" db="EMBL/GenBank/DDBJ databases">
        <title>Genomic Encyclopedia of Type Strains, Phase IV (KMG-IV): sequencing the most valuable type-strain genomes for metagenomic binning, comparative biology and taxonomic classification.</title>
        <authorList>
            <person name="Goeker M."/>
        </authorList>
    </citation>
    <scope>NUCLEOTIDE SEQUENCE [LARGE SCALE GENOMIC DNA]</scope>
    <source>
        <strain evidence="1 2">DSM 28816</strain>
    </source>
</reference>
<name>A0A318ER44_9FIRM</name>
<dbReference type="RefSeq" id="WP_110291988.1">
    <property type="nucleotide sequence ID" value="NZ_QICS01000019.1"/>
</dbReference>
<evidence type="ECO:0000313" key="1">
    <source>
        <dbReference type="EMBL" id="PXV85114.1"/>
    </source>
</evidence>
<accession>A0A318ER44</accession>
<dbReference type="Proteomes" id="UP000247523">
    <property type="component" value="Unassembled WGS sequence"/>
</dbReference>
<sequence length="62" mass="7664">MNWIKYILHRHKWYYSGNFSDQYIFKCAICHKENKINVINKYSKEKINDIRKQMNESVSHLN</sequence>
<organism evidence="1 2">
    <name type="scientific">Lachnotalea glycerini</name>
    <dbReference type="NCBI Taxonomy" id="1763509"/>
    <lineage>
        <taxon>Bacteria</taxon>
        <taxon>Bacillati</taxon>
        <taxon>Bacillota</taxon>
        <taxon>Clostridia</taxon>
        <taxon>Lachnospirales</taxon>
        <taxon>Lachnospiraceae</taxon>
        <taxon>Lachnotalea</taxon>
    </lineage>
</organism>